<evidence type="ECO:0000256" key="6">
    <source>
        <dbReference type="ARBA" id="ARBA00022741"/>
    </source>
</evidence>
<evidence type="ECO:0000256" key="10">
    <source>
        <dbReference type="ARBA" id="ARBA00029409"/>
    </source>
</evidence>
<dbReference type="NCBIfam" id="TIGR01498">
    <property type="entry name" value="folK"/>
    <property type="match status" value="1"/>
</dbReference>
<keyword evidence="15" id="KW-1185">Reference proteome</keyword>
<accession>A0ABP9M023</accession>
<evidence type="ECO:0000256" key="7">
    <source>
        <dbReference type="ARBA" id="ARBA00022777"/>
    </source>
</evidence>
<keyword evidence="7" id="KW-0418">Kinase</keyword>
<evidence type="ECO:0000313" key="14">
    <source>
        <dbReference type="EMBL" id="GAA5088982.1"/>
    </source>
</evidence>
<dbReference type="Proteomes" id="UP001500227">
    <property type="component" value="Unassembled WGS sequence"/>
</dbReference>
<dbReference type="InterPro" id="IPR035907">
    <property type="entry name" value="Hppk_sf"/>
</dbReference>
<comment type="similarity">
    <text evidence="2">Belongs to the HPPK family.</text>
</comment>
<keyword evidence="6" id="KW-0547">Nucleotide-binding</keyword>
<evidence type="ECO:0000256" key="4">
    <source>
        <dbReference type="ARBA" id="ARBA00016218"/>
    </source>
</evidence>
<dbReference type="CDD" id="cd00483">
    <property type="entry name" value="HPPK"/>
    <property type="match status" value="1"/>
</dbReference>
<comment type="caution">
    <text evidence="14">The sequence shown here is derived from an EMBL/GenBank/DDBJ whole genome shotgun (WGS) entry which is preliminary data.</text>
</comment>
<evidence type="ECO:0000256" key="1">
    <source>
        <dbReference type="ARBA" id="ARBA00005051"/>
    </source>
</evidence>
<dbReference type="Pfam" id="PF01288">
    <property type="entry name" value="HPPK"/>
    <property type="match status" value="1"/>
</dbReference>
<evidence type="ECO:0000256" key="5">
    <source>
        <dbReference type="ARBA" id="ARBA00022679"/>
    </source>
</evidence>
<evidence type="ECO:0000256" key="12">
    <source>
        <dbReference type="ARBA" id="ARBA00033413"/>
    </source>
</evidence>
<feature type="domain" description="7,8-dihydro-6-hydroxymethylpterin-pyrophosphokinase" evidence="13">
    <location>
        <begin position="8"/>
        <end position="135"/>
    </location>
</feature>
<evidence type="ECO:0000259" key="13">
    <source>
        <dbReference type="Pfam" id="PF01288"/>
    </source>
</evidence>
<dbReference type="EMBL" id="BAABKD010000009">
    <property type="protein sequence ID" value="GAA5088982.1"/>
    <property type="molecule type" value="Genomic_DNA"/>
</dbReference>
<sequence>MNAPVIAYVALGANLGDPIGTLLDACEALHQLPESSGVQVSGFYRTAPIDADGPDYINAVARLQTRLSAHQLLHHLLAIENQHGRERHYTNAPRTLDLDLLLYGDQTIQTDDLIVPHPRMHLRAFVLQPLAELAPNLRLAQGSIQQLLQACADQAITPLDPH</sequence>
<comment type="function">
    <text evidence="10">Catalyzes the transfer of pyrophosphate from adenosine triphosphate (ATP) to 6-hydroxymethyl-7,8-dihydropterin, an enzymatic step in folate biosynthesis pathway.</text>
</comment>
<evidence type="ECO:0000256" key="8">
    <source>
        <dbReference type="ARBA" id="ARBA00022840"/>
    </source>
</evidence>
<reference evidence="15" key="1">
    <citation type="journal article" date="2019" name="Int. J. Syst. Evol. Microbiol.">
        <title>The Global Catalogue of Microorganisms (GCM) 10K type strain sequencing project: providing services to taxonomists for standard genome sequencing and annotation.</title>
        <authorList>
            <consortium name="The Broad Institute Genomics Platform"/>
            <consortium name="The Broad Institute Genome Sequencing Center for Infectious Disease"/>
            <person name="Wu L."/>
            <person name="Ma J."/>
        </authorList>
    </citation>
    <scope>NUCLEOTIDE SEQUENCE [LARGE SCALE GENOMIC DNA]</scope>
    <source>
        <strain evidence="15">JCM 18423</strain>
    </source>
</reference>
<keyword evidence="8" id="KW-0067">ATP-binding</keyword>
<organism evidence="14 15">
    <name type="scientific">Paenalcaligenes hermetiae</name>
    <dbReference type="NCBI Taxonomy" id="1157987"/>
    <lineage>
        <taxon>Bacteria</taxon>
        <taxon>Pseudomonadati</taxon>
        <taxon>Pseudomonadota</taxon>
        <taxon>Betaproteobacteria</taxon>
        <taxon>Burkholderiales</taxon>
        <taxon>Alcaligenaceae</taxon>
        <taxon>Paenalcaligenes</taxon>
    </lineage>
</organism>
<dbReference type="Gene3D" id="3.30.70.560">
    <property type="entry name" value="7,8-Dihydro-6-hydroxymethylpterin-pyrophosphokinase HPPK"/>
    <property type="match status" value="1"/>
</dbReference>
<evidence type="ECO:0000256" key="9">
    <source>
        <dbReference type="ARBA" id="ARBA00022909"/>
    </source>
</evidence>
<comment type="pathway">
    <text evidence="1">Cofactor biosynthesis; tetrahydrofolate biosynthesis; 2-amino-4-hydroxy-6-hydroxymethyl-7,8-dihydropteridine diphosphate from 7,8-dihydroneopterin triphosphate: step 4/4.</text>
</comment>
<protein>
    <recommendedName>
        <fullName evidence="4">2-amino-4-hydroxy-6-hydroxymethyldihydropteridine pyrophosphokinase</fullName>
        <ecNumber evidence="3">2.7.6.3</ecNumber>
    </recommendedName>
    <alternativeName>
        <fullName evidence="11">6-hydroxymethyl-7,8-dihydropterin pyrophosphokinase</fullName>
    </alternativeName>
    <alternativeName>
        <fullName evidence="12">7,8-dihydro-6-hydroxymethylpterin-pyrophosphokinase</fullName>
    </alternativeName>
</protein>
<evidence type="ECO:0000313" key="15">
    <source>
        <dbReference type="Proteomes" id="UP001500227"/>
    </source>
</evidence>
<proteinExistence type="inferred from homology"/>
<dbReference type="PANTHER" id="PTHR43071:SF1">
    <property type="entry name" value="2-AMINO-4-HYDROXY-6-HYDROXYMETHYLDIHYDROPTERIDINE PYROPHOSPHOKINASE"/>
    <property type="match status" value="1"/>
</dbReference>
<dbReference type="EC" id="2.7.6.3" evidence="3"/>
<evidence type="ECO:0000256" key="11">
    <source>
        <dbReference type="ARBA" id="ARBA00029766"/>
    </source>
</evidence>
<dbReference type="InterPro" id="IPR000550">
    <property type="entry name" value="Hppk"/>
</dbReference>
<dbReference type="PANTHER" id="PTHR43071">
    <property type="entry name" value="2-AMINO-4-HYDROXY-6-HYDROXYMETHYLDIHYDROPTERIDINE PYROPHOSPHOKINASE"/>
    <property type="match status" value="1"/>
</dbReference>
<keyword evidence="5" id="KW-0808">Transferase</keyword>
<evidence type="ECO:0000256" key="3">
    <source>
        <dbReference type="ARBA" id="ARBA00013253"/>
    </source>
</evidence>
<gene>
    <name evidence="14" type="ORF">GCM10023337_11190</name>
</gene>
<dbReference type="SUPFAM" id="SSF55083">
    <property type="entry name" value="6-hydroxymethyl-7,8-dihydropterin pyrophosphokinase, HPPK"/>
    <property type="match status" value="1"/>
</dbReference>
<evidence type="ECO:0000256" key="2">
    <source>
        <dbReference type="ARBA" id="ARBA00005810"/>
    </source>
</evidence>
<name>A0ABP9M023_9BURK</name>
<dbReference type="RefSeq" id="WP_345370280.1">
    <property type="nucleotide sequence ID" value="NZ_BAABKD010000009.1"/>
</dbReference>
<keyword evidence="9" id="KW-0289">Folate biosynthesis</keyword>